<dbReference type="CDD" id="cd07557">
    <property type="entry name" value="trimeric_dUTPase"/>
    <property type="match status" value="1"/>
</dbReference>
<dbReference type="HAMAP" id="MF_00116">
    <property type="entry name" value="dUTPase_bact"/>
    <property type="match status" value="1"/>
</dbReference>
<comment type="function">
    <text evidence="5">This enzyme is involved in nucleotide metabolism: it produces dUMP, the immediate precursor of thymidine nucleotides and it decreases the intracellular concentration of dUTP so that uracil cannot be incorporated into DNA.</text>
</comment>
<feature type="binding site" evidence="5">
    <location>
        <position position="77"/>
    </location>
    <ligand>
        <name>substrate</name>
    </ligand>
</feature>
<sequence>MQLKIKKLRPEAVLPKRATPESAGLDLCACLEQDLTIEPFQLVRVPTGLAIALEPGTVGLVYARSGLASKFGVTLSNCVGVIDSDYRGELQVAMTNHSKTPYTIRPGDRIAQLVVSPVFLPEVEEVPELDETERGAGGFGSTGFGEKGGDGR</sequence>
<comment type="pathway">
    <text evidence="5">Pyrimidine metabolism; dUMP biosynthesis; dUMP from dCTP (dUTP route): step 2/2.</text>
</comment>
<evidence type="ECO:0000256" key="4">
    <source>
        <dbReference type="ARBA" id="ARBA00047686"/>
    </source>
</evidence>
<protein>
    <recommendedName>
        <fullName evidence="5">Deoxyuridine 5'-triphosphate nucleotidohydrolase</fullName>
        <shortName evidence="5">dUTPase</shortName>
        <ecNumber evidence="5">3.6.1.23</ecNumber>
    </recommendedName>
    <alternativeName>
        <fullName evidence="5">dUTP pyrophosphatase</fullName>
    </alternativeName>
</protein>
<dbReference type="SUPFAM" id="SSF51283">
    <property type="entry name" value="dUTPase-like"/>
    <property type="match status" value="1"/>
</dbReference>
<evidence type="ECO:0000256" key="2">
    <source>
        <dbReference type="ARBA" id="ARBA00022801"/>
    </source>
</evidence>
<dbReference type="GO" id="GO:0004170">
    <property type="term" value="F:dUTP diphosphatase activity"/>
    <property type="evidence" value="ECO:0007669"/>
    <property type="project" value="UniProtKB-UniRule"/>
</dbReference>
<evidence type="ECO:0000256" key="3">
    <source>
        <dbReference type="ARBA" id="ARBA00023080"/>
    </source>
</evidence>
<dbReference type="GO" id="GO:0000287">
    <property type="term" value="F:magnesium ion binding"/>
    <property type="evidence" value="ECO:0007669"/>
    <property type="project" value="UniProtKB-UniRule"/>
</dbReference>
<dbReference type="PANTHER" id="PTHR11241">
    <property type="entry name" value="DEOXYURIDINE 5'-TRIPHOSPHATE NUCLEOTIDOHYDROLASE"/>
    <property type="match status" value="1"/>
</dbReference>
<keyword evidence="3 5" id="KW-0546">Nucleotide metabolism</keyword>
<evidence type="ECO:0000256" key="1">
    <source>
        <dbReference type="ARBA" id="ARBA00006581"/>
    </source>
</evidence>
<dbReference type="InterPro" id="IPR036157">
    <property type="entry name" value="dUTPase-like_sf"/>
</dbReference>
<dbReference type="EMBL" id="DVJP01000025">
    <property type="protein sequence ID" value="HIS75773.1"/>
    <property type="molecule type" value="Genomic_DNA"/>
</dbReference>
<evidence type="ECO:0000313" key="9">
    <source>
        <dbReference type="Proteomes" id="UP000824002"/>
    </source>
</evidence>
<dbReference type="EC" id="3.6.1.23" evidence="5"/>
<dbReference type="NCBIfam" id="NF001862">
    <property type="entry name" value="PRK00601.1"/>
    <property type="match status" value="1"/>
</dbReference>
<evidence type="ECO:0000256" key="6">
    <source>
        <dbReference type="SAM" id="MobiDB-lite"/>
    </source>
</evidence>
<accession>A0A9D1K087</accession>
<keyword evidence="2 5" id="KW-0378">Hydrolase</keyword>
<dbReference type="NCBIfam" id="TIGR00576">
    <property type="entry name" value="dut"/>
    <property type="match status" value="1"/>
</dbReference>
<dbReference type="GO" id="GO:0046081">
    <property type="term" value="P:dUTP catabolic process"/>
    <property type="evidence" value="ECO:0007669"/>
    <property type="project" value="InterPro"/>
</dbReference>
<evidence type="ECO:0000313" key="8">
    <source>
        <dbReference type="EMBL" id="HIS75773.1"/>
    </source>
</evidence>
<gene>
    <name evidence="5 8" type="primary">dut</name>
    <name evidence="8" type="ORF">IAB51_03085</name>
</gene>
<dbReference type="InterPro" id="IPR029054">
    <property type="entry name" value="dUTPase-like"/>
</dbReference>
<comment type="cofactor">
    <cofactor evidence="5">
        <name>Mg(2+)</name>
        <dbReference type="ChEBI" id="CHEBI:18420"/>
    </cofactor>
</comment>
<organism evidence="8 9">
    <name type="scientific">Candidatus Merdivicinus excrementipullorum</name>
    <dbReference type="NCBI Taxonomy" id="2840867"/>
    <lineage>
        <taxon>Bacteria</taxon>
        <taxon>Bacillati</taxon>
        <taxon>Bacillota</taxon>
        <taxon>Clostridia</taxon>
        <taxon>Eubacteriales</taxon>
        <taxon>Oscillospiraceae</taxon>
        <taxon>Oscillospiraceae incertae sedis</taxon>
        <taxon>Candidatus Merdivicinus</taxon>
    </lineage>
</organism>
<comment type="caution">
    <text evidence="5">Lacks conserved residue(s) required for the propagation of feature annotation.</text>
</comment>
<evidence type="ECO:0000259" key="7">
    <source>
        <dbReference type="Pfam" id="PF00692"/>
    </source>
</evidence>
<feature type="binding site" evidence="5">
    <location>
        <begin position="81"/>
        <end position="83"/>
    </location>
    <ligand>
        <name>substrate</name>
    </ligand>
</feature>
<dbReference type="InterPro" id="IPR008181">
    <property type="entry name" value="dUTPase"/>
</dbReference>
<dbReference type="Pfam" id="PF00692">
    <property type="entry name" value="dUTPase"/>
    <property type="match status" value="1"/>
</dbReference>
<reference evidence="8" key="2">
    <citation type="journal article" date="2021" name="PeerJ">
        <title>Extensive microbial diversity within the chicken gut microbiome revealed by metagenomics and culture.</title>
        <authorList>
            <person name="Gilroy R."/>
            <person name="Ravi A."/>
            <person name="Getino M."/>
            <person name="Pursley I."/>
            <person name="Horton D.L."/>
            <person name="Alikhan N.F."/>
            <person name="Baker D."/>
            <person name="Gharbi K."/>
            <person name="Hall N."/>
            <person name="Watson M."/>
            <person name="Adriaenssens E.M."/>
            <person name="Foster-Nyarko E."/>
            <person name="Jarju S."/>
            <person name="Secka A."/>
            <person name="Antonio M."/>
            <person name="Oren A."/>
            <person name="Chaudhuri R.R."/>
            <person name="La Ragione R."/>
            <person name="Hildebrand F."/>
            <person name="Pallen M.J."/>
        </authorList>
    </citation>
    <scope>NUCLEOTIDE SEQUENCE</scope>
    <source>
        <strain evidence="8">CHK199-13235</strain>
    </source>
</reference>
<evidence type="ECO:0000256" key="5">
    <source>
        <dbReference type="HAMAP-Rule" id="MF_00116"/>
    </source>
</evidence>
<comment type="similarity">
    <text evidence="1 5">Belongs to the dUTPase family.</text>
</comment>
<keyword evidence="5" id="KW-0460">Magnesium</keyword>
<feature type="domain" description="dUTPase-like" evidence="7">
    <location>
        <begin position="12"/>
        <end position="143"/>
    </location>
</feature>
<comment type="catalytic activity">
    <reaction evidence="4 5">
        <text>dUTP + H2O = dUMP + diphosphate + H(+)</text>
        <dbReference type="Rhea" id="RHEA:10248"/>
        <dbReference type="ChEBI" id="CHEBI:15377"/>
        <dbReference type="ChEBI" id="CHEBI:15378"/>
        <dbReference type="ChEBI" id="CHEBI:33019"/>
        <dbReference type="ChEBI" id="CHEBI:61555"/>
        <dbReference type="ChEBI" id="CHEBI:246422"/>
        <dbReference type="EC" id="3.6.1.23"/>
    </reaction>
</comment>
<feature type="compositionally biased region" description="Gly residues" evidence="6">
    <location>
        <begin position="135"/>
        <end position="146"/>
    </location>
</feature>
<reference evidence="8" key="1">
    <citation type="submission" date="2020-10" db="EMBL/GenBank/DDBJ databases">
        <authorList>
            <person name="Gilroy R."/>
        </authorList>
    </citation>
    <scope>NUCLEOTIDE SEQUENCE</scope>
    <source>
        <strain evidence="8">CHK199-13235</strain>
    </source>
</reference>
<dbReference type="InterPro" id="IPR033704">
    <property type="entry name" value="dUTPase_trimeric"/>
</dbReference>
<proteinExistence type="inferred from homology"/>
<dbReference type="Proteomes" id="UP000824002">
    <property type="component" value="Unassembled WGS sequence"/>
</dbReference>
<name>A0A9D1K087_9FIRM</name>
<dbReference type="PANTHER" id="PTHR11241:SF0">
    <property type="entry name" value="DEOXYURIDINE 5'-TRIPHOSPHATE NUCLEOTIDOHYDROLASE"/>
    <property type="match status" value="1"/>
</dbReference>
<dbReference type="AlphaFoldDB" id="A0A9D1K087"/>
<feature type="region of interest" description="Disordered" evidence="6">
    <location>
        <begin position="130"/>
        <end position="152"/>
    </location>
</feature>
<comment type="caution">
    <text evidence="8">The sequence shown here is derived from an EMBL/GenBank/DDBJ whole genome shotgun (WGS) entry which is preliminary data.</text>
</comment>
<dbReference type="Gene3D" id="2.70.40.10">
    <property type="match status" value="1"/>
</dbReference>
<dbReference type="GO" id="GO:0006226">
    <property type="term" value="P:dUMP biosynthetic process"/>
    <property type="evidence" value="ECO:0007669"/>
    <property type="project" value="UniProtKB-UniRule"/>
</dbReference>
<keyword evidence="5" id="KW-0479">Metal-binding</keyword>
<feature type="binding site" evidence="5">
    <location>
        <begin position="64"/>
        <end position="66"/>
    </location>
    <ligand>
        <name>substrate</name>
    </ligand>
</feature>